<dbReference type="CDD" id="cd17574">
    <property type="entry name" value="REC_OmpR"/>
    <property type="match status" value="1"/>
</dbReference>
<dbReference type="Pfam" id="PF00072">
    <property type="entry name" value="Response_reg"/>
    <property type="match status" value="1"/>
</dbReference>
<evidence type="ECO:0000256" key="6">
    <source>
        <dbReference type="PROSITE-ProRule" id="PRU00169"/>
    </source>
</evidence>
<protein>
    <submittedName>
        <fullName evidence="10">Response regulator</fullName>
    </submittedName>
</protein>
<dbReference type="RefSeq" id="WP_068774368.1">
    <property type="nucleotide sequence ID" value="NZ_RHLK01000003.1"/>
</dbReference>
<feature type="domain" description="OmpR/PhoB-type" evidence="9">
    <location>
        <begin position="130"/>
        <end position="229"/>
    </location>
</feature>
<evidence type="ECO:0000256" key="5">
    <source>
        <dbReference type="ARBA" id="ARBA00023163"/>
    </source>
</evidence>
<keyword evidence="3" id="KW-0805">Transcription regulation</keyword>
<dbReference type="SMART" id="SM00448">
    <property type="entry name" value="REC"/>
    <property type="match status" value="1"/>
</dbReference>
<dbReference type="SMART" id="SM00862">
    <property type="entry name" value="Trans_reg_C"/>
    <property type="match status" value="1"/>
</dbReference>
<dbReference type="GO" id="GO:0006355">
    <property type="term" value="P:regulation of DNA-templated transcription"/>
    <property type="evidence" value="ECO:0007669"/>
    <property type="project" value="InterPro"/>
</dbReference>
<evidence type="ECO:0000259" key="9">
    <source>
        <dbReference type="PROSITE" id="PS51755"/>
    </source>
</evidence>
<dbReference type="GO" id="GO:0005829">
    <property type="term" value="C:cytosol"/>
    <property type="evidence" value="ECO:0007669"/>
    <property type="project" value="TreeGrafter"/>
</dbReference>
<dbReference type="PROSITE" id="PS50110">
    <property type="entry name" value="RESPONSE_REGULATORY"/>
    <property type="match status" value="1"/>
</dbReference>
<organism evidence="10 11">
    <name type="scientific">Paenibacillus lutrae</name>
    <dbReference type="NCBI Taxonomy" id="2078573"/>
    <lineage>
        <taxon>Bacteria</taxon>
        <taxon>Bacillati</taxon>
        <taxon>Bacillota</taxon>
        <taxon>Bacilli</taxon>
        <taxon>Bacillales</taxon>
        <taxon>Paenibacillaceae</taxon>
        <taxon>Paenibacillus</taxon>
    </lineage>
</organism>
<dbReference type="AlphaFoldDB" id="A0A7X3JYW4"/>
<keyword evidence="2" id="KW-0902">Two-component regulatory system</keyword>
<evidence type="ECO:0000256" key="1">
    <source>
        <dbReference type="ARBA" id="ARBA00022553"/>
    </source>
</evidence>
<dbReference type="InterPro" id="IPR039420">
    <property type="entry name" value="WalR-like"/>
</dbReference>
<dbReference type="InterPro" id="IPR016032">
    <property type="entry name" value="Sig_transdc_resp-reg_C-effctor"/>
</dbReference>
<dbReference type="InterPro" id="IPR001867">
    <property type="entry name" value="OmpR/PhoB-type_DNA-bd"/>
</dbReference>
<name>A0A7X3JYW4_9BACL</name>
<dbReference type="PROSITE" id="PS51755">
    <property type="entry name" value="OMPR_PHOB"/>
    <property type="match status" value="1"/>
</dbReference>
<dbReference type="GO" id="GO:0000156">
    <property type="term" value="F:phosphorelay response regulator activity"/>
    <property type="evidence" value="ECO:0007669"/>
    <property type="project" value="TreeGrafter"/>
</dbReference>
<feature type="domain" description="Response regulatory" evidence="8">
    <location>
        <begin position="2"/>
        <end position="118"/>
    </location>
</feature>
<dbReference type="EMBL" id="RHLK01000003">
    <property type="protein sequence ID" value="MVO99437.1"/>
    <property type="molecule type" value="Genomic_DNA"/>
</dbReference>
<dbReference type="GO" id="GO:0032993">
    <property type="term" value="C:protein-DNA complex"/>
    <property type="evidence" value="ECO:0007669"/>
    <property type="project" value="TreeGrafter"/>
</dbReference>
<dbReference type="SUPFAM" id="SSF52172">
    <property type="entry name" value="CheY-like"/>
    <property type="match status" value="1"/>
</dbReference>
<dbReference type="SUPFAM" id="SSF46894">
    <property type="entry name" value="C-terminal effector domain of the bipartite response regulators"/>
    <property type="match status" value="1"/>
</dbReference>
<keyword evidence="1 6" id="KW-0597">Phosphoprotein</keyword>
<evidence type="ECO:0000256" key="7">
    <source>
        <dbReference type="PROSITE-ProRule" id="PRU01091"/>
    </source>
</evidence>
<evidence type="ECO:0000256" key="2">
    <source>
        <dbReference type="ARBA" id="ARBA00023012"/>
    </source>
</evidence>
<dbReference type="Pfam" id="PF00486">
    <property type="entry name" value="Trans_reg_C"/>
    <property type="match status" value="1"/>
</dbReference>
<dbReference type="InterPro" id="IPR036388">
    <property type="entry name" value="WH-like_DNA-bd_sf"/>
</dbReference>
<dbReference type="GO" id="GO:0000976">
    <property type="term" value="F:transcription cis-regulatory region binding"/>
    <property type="evidence" value="ECO:0007669"/>
    <property type="project" value="TreeGrafter"/>
</dbReference>
<dbReference type="Proteomes" id="UP000490800">
    <property type="component" value="Unassembled WGS sequence"/>
</dbReference>
<sequence length="238" mass="27311">MRVLVLEDEESIRGFIRINLKRNDIDVTEAQTGEEALRIVKEQGPFHMALLDVMLPTKMSGFDVCAEIRRMYPKMGIIMLTAKSQDTDKAEGLEIGADDYVTKPFSPVELIARIKALYRRLEIPEREPAKLSLSCGAFSLQLKERKLLKGQTEIDITPTEFAILKLFMERPNQGISRDEILDAVWGKHFVGDLKIVDVNIRRIRQKIESDPSHPAHIETVWGYGYLWKKDSGFEQHQE</sequence>
<dbReference type="PANTHER" id="PTHR48111:SF54">
    <property type="entry name" value="STAGE 0 SPORULATION PROTEIN A HOMOLOG"/>
    <property type="match status" value="1"/>
</dbReference>
<dbReference type="Gene3D" id="1.10.10.10">
    <property type="entry name" value="Winged helix-like DNA-binding domain superfamily/Winged helix DNA-binding domain"/>
    <property type="match status" value="1"/>
</dbReference>
<reference evidence="10 11" key="1">
    <citation type="journal article" date="2019" name="Microorganisms">
        <title>Paenibacillus lutrae sp. nov., A Chitinolytic Species Isolated from A River Otter in Castril Natural Park, Granada, Spain.</title>
        <authorList>
            <person name="Rodriguez M."/>
            <person name="Reina J.C."/>
            <person name="Bejar V."/>
            <person name="Llamas I."/>
        </authorList>
    </citation>
    <scope>NUCLEOTIDE SEQUENCE [LARGE SCALE GENOMIC DNA]</scope>
    <source>
        <strain evidence="10 11">N10</strain>
    </source>
</reference>
<dbReference type="Gene3D" id="3.40.50.2300">
    <property type="match status" value="1"/>
</dbReference>
<feature type="DNA-binding region" description="OmpR/PhoB-type" evidence="7">
    <location>
        <begin position="130"/>
        <end position="229"/>
    </location>
</feature>
<keyword evidence="5" id="KW-0804">Transcription</keyword>
<dbReference type="InterPro" id="IPR011006">
    <property type="entry name" value="CheY-like_superfamily"/>
</dbReference>
<evidence type="ECO:0000313" key="11">
    <source>
        <dbReference type="Proteomes" id="UP000490800"/>
    </source>
</evidence>
<evidence type="ECO:0000256" key="4">
    <source>
        <dbReference type="ARBA" id="ARBA00023125"/>
    </source>
</evidence>
<comment type="caution">
    <text evidence="10">The sequence shown here is derived from an EMBL/GenBank/DDBJ whole genome shotgun (WGS) entry which is preliminary data.</text>
</comment>
<dbReference type="InterPro" id="IPR001789">
    <property type="entry name" value="Sig_transdc_resp-reg_receiver"/>
</dbReference>
<dbReference type="CDD" id="cd00383">
    <property type="entry name" value="trans_reg_C"/>
    <property type="match status" value="1"/>
</dbReference>
<evidence type="ECO:0000259" key="8">
    <source>
        <dbReference type="PROSITE" id="PS50110"/>
    </source>
</evidence>
<dbReference type="Gene3D" id="6.10.250.690">
    <property type="match status" value="1"/>
</dbReference>
<dbReference type="PANTHER" id="PTHR48111">
    <property type="entry name" value="REGULATOR OF RPOS"/>
    <property type="match status" value="1"/>
</dbReference>
<feature type="modified residue" description="4-aspartylphosphate" evidence="6">
    <location>
        <position position="52"/>
    </location>
</feature>
<proteinExistence type="predicted"/>
<keyword evidence="11" id="KW-1185">Reference proteome</keyword>
<accession>A0A7X3JYW4</accession>
<evidence type="ECO:0000256" key="3">
    <source>
        <dbReference type="ARBA" id="ARBA00023015"/>
    </source>
</evidence>
<keyword evidence="4 7" id="KW-0238">DNA-binding</keyword>
<evidence type="ECO:0000313" key="10">
    <source>
        <dbReference type="EMBL" id="MVO99437.1"/>
    </source>
</evidence>
<dbReference type="OrthoDB" id="9790442at2"/>
<gene>
    <name evidence="10" type="ORF">EDM21_07840</name>
</gene>